<sequence>MPKRDDEKASKREPGDEVLEEDVIVLEDEEGREERFKILFDSLFVGDRQYVVLMPLNDEGEYEPEVVILRVEEMGGGDTTLVTIDDDDEWEEVLKEFEQLDIEENLGDYEIEVVDDEDDDEEDDEDDDEEYDEEYDEEESEFDPEDIPKNGRKRRDSGR</sequence>
<dbReference type="InterPro" id="IPR009711">
    <property type="entry name" value="UPF0473"/>
</dbReference>
<evidence type="ECO:0000313" key="3">
    <source>
        <dbReference type="EMBL" id="QUL98442.1"/>
    </source>
</evidence>
<dbReference type="HAMAP" id="MF_01448">
    <property type="entry name" value="UPF0473"/>
    <property type="match status" value="1"/>
</dbReference>
<feature type="compositionally biased region" description="Acidic residues" evidence="2">
    <location>
        <begin position="99"/>
        <end position="145"/>
    </location>
</feature>
<comment type="similarity">
    <text evidence="1">Belongs to the UPF0473 family.</text>
</comment>
<proteinExistence type="inferred from homology"/>
<protein>
    <recommendedName>
        <fullName evidence="1">UPF0473 protein IMF26_10610</fullName>
    </recommendedName>
</protein>
<dbReference type="AlphaFoldDB" id="A0AAT9LBF1"/>
<name>A0AAT9LBF1_9FIRM</name>
<dbReference type="KEGG" id="fcz:IMF26_10610"/>
<reference evidence="3" key="1">
    <citation type="submission" date="2020-10" db="EMBL/GenBank/DDBJ databases">
        <authorList>
            <person name="Kadnikov V."/>
            <person name="Beletsky A.V."/>
            <person name="Mardanov A.V."/>
            <person name="Karnachuk O.V."/>
            <person name="Ravin N.V."/>
        </authorList>
    </citation>
    <scope>NUCLEOTIDE SEQUENCE</scope>
    <source>
        <strain evidence="3">Bu02</strain>
    </source>
</reference>
<dbReference type="Pfam" id="PF06949">
    <property type="entry name" value="DUF1292"/>
    <property type="match status" value="1"/>
</dbReference>
<reference evidence="3" key="2">
    <citation type="journal article" date="2023" name="Biology">
        <title>Prokaryotic Life Associated with Coal-Fire Gas Vents Revealed by Metagenomics.</title>
        <authorList>
            <person name="Kadnikov V.V."/>
            <person name="Mardanov A.V."/>
            <person name="Beletsky A.V."/>
            <person name="Karnachuk O.V."/>
            <person name="Ravin N.V."/>
        </authorList>
    </citation>
    <scope>NUCLEOTIDE SEQUENCE</scope>
    <source>
        <strain evidence="3">Bu02</strain>
    </source>
</reference>
<accession>A0AAT9LBF1</accession>
<organism evidence="3">
    <name type="scientific">Candidatus Fermentithermobacillus carboniphilus</name>
    <dbReference type="NCBI Taxonomy" id="3085328"/>
    <lineage>
        <taxon>Bacteria</taxon>
        <taxon>Bacillati</taxon>
        <taxon>Bacillota</taxon>
        <taxon>Candidatus Fermentithermobacillia</taxon>
        <taxon>Candidatus Fermentithermobacillales</taxon>
        <taxon>Candidatus Fermentithermobacillaceae</taxon>
        <taxon>Candidatus Fermentithermobacillus</taxon>
    </lineage>
</organism>
<gene>
    <name evidence="3" type="ORF">IMF26_10610</name>
</gene>
<dbReference type="EMBL" id="CP062796">
    <property type="protein sequence ID" value="QUL98442.1"/>
    <property type="molecule type" value="Genomic_DNA"/>
</dbReference>
<evidence type="ECO:0000256" key="2">
    <source>
        <dbReference type="SAM" id="MobiDB-lite"/>
    </source>
</evidence>
<feature type="compositionally biased region" description="Basic residues" evidence="2">
    <location>
        <begin position="150"/>
        <end position="159"/>
    </location>
</feature>
<evidence type="ECO:0000256" key="1">
    <source>
        <dbReference type="HAMAP-Rule" id="MF_01448"/>
    </source>
</evidence>
<feature type="region of interest" description="Disordered" evidence="2">
    <location>
        <begin position="98"/>
        <end position="159"/>
    </location>
</feature>